<dbReference type="Gene3D" id="3.40.1410.10">
    <property type="entry name" value="Chorismate lyase-like"/>
    <property type="match status" value="1"/>
</dbReference>
<dbReference type="Proteomes" id="UP001245370">
    <property type="component" value="Unassembled WGS sequence"/>
</dbReference>
<dbReference type="PANTHER" id="PTHR44846">
    <property type="entry name" value="MANNOSYL-D-GLYCERATE TRANSPORT/METABOLISM SYSTEM REPRESSOR MNGR-RELATED"/>
    <property type="match status" value="1"/>
</dbReference>
<dbReference type="GO" id="GO:0003700">
    <property type="term" value="F:DNA-binding transcription factor activity"/>
    <property type="evidence" value="ECO:0007669"/>
    <property type="project" value="InterPro"/>
</dbReference>
<dbReference type="Proteomes" id="UP001144397">
    <property type="component" value="Unassembled WGS sequence"/>
</dbReference>
<dbReference type="GO" id="GO:0045892">
    <property type="term" value="P:negative regulation of DNA-templated transcription"/>
    <property type="evidence" value="ECO:0007669"/>
    <property type="project" value="TreeGrafter"/>
</dbReference>
<dbReference type="InterPro" id="IPR028978">
    <property type="entry name" value="Chorismate_lyase_/UTRA_dom_sf"/>
</dbReference>
<reference evidence="7 9" key="2">
    <citation type="submission" date="2023-07" db="EMBL/GenBank/DDBJ databases">
        <title>Genomic Encyclopedia of Type Strains, Phase IV (KMG-IV): sequencing the most valuable type-strain genomes for metagenomic binning, comparative biology and taxonomic classification.</title>
        <authorList>
            <person name="Goeker M."/>
        </authorList>
    </citation>
    <scope>NUCLEOTIDE SEQUENCE [LARGE SCALE GENOMIC DNA]</scope>
    <source>
        <strain evidence="7 9">DSM 338</strain>
    </source>
</reference>
<dbReference type="PROSITE" id="PS50949">
    <property type="entry name" value="HTH_GNTR"/>
    <property type="match status" value="1"/>
</dbReference>
<dbReference type="InterPro" id="IPR000524">
    <property type="entry name" value="Tscrpt_reg_HTH_GntR"/>
</dbReference>
<dbReference type="PANTHER" id="PTHR44846:SF1">
    <property type="entry name" value="MANNOSYL-D-GLYCERATE TRANSPORT_METABOLISM SYSTEM REPRESSOR MNGR-RELATED"/>
    <property type="match status" value="1"/>
</dbReference>
<sequence length="266" mass="28435">MSGAPRSLAADGHSPMTEDDIGAAPAGSVARGSGVTLWRQIAEKLEAEILAGALAPGVRLPVEADLAERFGVNRHTLRRALSHLSEAGLIEATAGRGTFVKEPPLRYPIGPRTRFSEIVAAGGREPSGRFRGSTVEAADADVARELQLAIGTPVLRIETTHEADGVPISCGSAWFPAARCRDLDLVYEATGSLTRALATLGIEDFRRRETRITARPANPREMDILSLAPGRAVMVLERLDVEANGTPLQWGRSSFAADRVQLVFKP</sequence>
<organism evidence="6 8">
    <name type="scientific">Xanthobacter flavus</name>
    <dbReference type="NCBI Taxonomy" id="281"/>
    <lineage>
        <taxon>Bacteria</taxon>
        <taxon>Pseudomonadati</taxon>
        <taxon>Pseudomonadota</taxon>
        <taxon>Alphaproteobacteria</taxon>
        <taxon>Hyphomicrobiales</taxon>
        <taxon>Xanthobacteraceae</taxon>
        <taxon>Xanthobacter</taxon>
    </lineage>
</organism>
<dbReference type="CDD" id="cd07377">
    <property type="entry name" value="WHTH_GntR"/>
    <property type="match status" value="1"/>
</dbReference>
<keyword evidence="2" id="KW-0238">DNA-binding</keyword>
<dbReference type="InterPro" id="IPR036390">
    <property type="entry name" value="WH_DNA-bd_sf"/>
</dbReference>
<dbReference type="EMBL" id="JAVDPY010000004">
    <property type="protein sequence ID" value="MDR6334103.1"/>
    <property type="molecule type" value="Genomic_DNA"/>
</dbReference>
<evidence type="ECO:0000313" key="8">
    <source>
        <dbReference type="Proteomes" id="UP001144397"/>
    </source>
</evidence>
<dbReference type="InterPro" id="IPR050679">
    <property type="entry name" value="Bact_HTH_transcr_reg"/>
</dbReference>
<dbReference type="EMBL" id="BSDO01000003">
    <property type="protein sequence ID" value="GLI22822.1"/>
    <property type="molecule type" value="Genomic_DNA"/>
</dbReference>
<dbReference type="InterPro" id="IPR011663">
    <property type="entry name" value="UTRA"/>
</dbReference>
<dbReference type="SUPFAM" id="SSF46785">
    <property type="entry name" value="Winged helix' DNA-binding domain"/>
    <property type="match status" value="1"/>
</dbReference>
<accession>A0A9W6CPA8</accession>
<protein>
    <submittedName>
        <fullName evidence="7">GntR family phosphonate transport system transcriptional regulator</fullName>
    </submittedName>
    <submittedName>
        <fullName evidence="6">Phosphonate metabolism transcriptional regulator PhnF</fullName>
    </submittedName>
</protein>
<keyword evidence="1" id="KW-0805">Transcription regulation</keyword>
<proteinExistence type="predicted"/>
<evidence type="ECO:0000259" key="5">
    <source>
        <dbReference type="PROSITE" id="PS50949"/>
    </source>
</evidence>
<dbReference type="Gene3D" id="1.10.10.10">
    <property type="entry name" value="Winged helix-like DNA-binding domain superfamily/Winged helix DNA-binding domain"/>
    <property type="match status" value="1"/>
</dbReference>
<comment type="caution">
    <text evidence="6">The sequence shown here is derived from an EMBL/GenBank/DDBJ whole genome shotgun (WGS) entry which is preliminary data.</text>
</comment>
<dbReference type="Pfam" id="PF07702">
    <property type="entry name" value="UTRA"/>
    <property type="match status" value="1"/>
</dbReference>
<dbReference type="PRINTS" id="PR00035">
    <property type="entry name" value="HTHGNTR"/>
</dbReference>
<reference evidence="6" key="1">
    <citation type="submission" date="2022-12" db="EMBL/GenBank/DDBJ databases">
        <title>Reference genome sequencing for broad-spectrum identification of bacterial and archaeal isolates by mass spectrometry.</title>
        <authorList>
            <person name="Sekiguchi Y."/>
            <person name="Tourlousse D.M."/>
        </authorList>
    </citation>
    <scope>NUCLEOTIDE SEQUENCE</scope>
    <source>
        <strain evidence="6">301</strain>
    </source>
</reference>
<dbReference type="AlphaFoldDB" id="A0A9W6CPA8"/>
<evidence type="ECO:0000313" key="7">
    <source>
        <dbReference type="EMBL" id="MDR6334103.1"/>
    </source>
</evidence>
<gene>
    <name evidence="7" type="ORF">GGQ86_002579</name>
    <name evidence="6" type="ORF">XFLAVUS301_24960</name>
</gene>
<dbReference type="NCBIfam" id="TIGR02325">
    <property type="entry name" value="C_P_lyase_phnF"/>
    <property type="match status" value="1"/>
</dbReference>
<feature type="region of interest" description="Disordered" evidence="4">
    <location>
        <begin position="1"/>
        <end position="28"/>
    </location>
</feature>
<keyword evidence="3" id="KW-0804">Transcription</keyword>
<dbReference type="GO" id="GO:0003677">
    <property type="term" value="F:DNA binding"/>
    <property type="evidence" value="ECO:0007669"/>
    <property type="project" value="UniProtKB-KW"/>
</dbReference>
<evidence type="ECO:0000313" key="6">
    <source>
        <dbReference type="EMBL" id="GLI22822.1"/>
    </source>
</evidence>
<evidence type="ECO:0000256" key="4">
    <source>
        <dbReference type="SAM" id="MobiDB-lite"/>
    </source>
</evidence>
<dbReference type="SMART" id="SM00866">
    <property type="entry name" value="UTRA"/>
    <property type="match status" value="1"/>
</dbReference>
<dbReference type="SUPFAM" id="SSF64288">
    <property type="entry name" value="Chorismate lyase-like"/>
    <property type="match status" value="1"/>
</dbReference>
<dbReference type="Pfam" id="PF00392">
    <property type="entry name" value="GntR"/>
    <property type="match status" value="1"/>
</dbReference>
<keyword evidence="9" id="KW-1185">Reference proteome</keyword>
<name>A0A9W6CPA8_XANFL</name>
<evidence type="ECO:0000256" key="1">
    <source>
        <dbReference type="ARBA" id="ARBA00023015"/>
    </source>
</evidence>
<dbReference type="SMART" id="SM00345">
    <property type="entry name" value="HTH_GNTR"/>
    <property type="match status" value="1"/>
</dbReference>
<evidence type="ECO:0000256" key="2">
    <source>
        <dbReference type="ARBA" id="ARBA00023125"/>
    </source>
</evidence>
<dbReference type="InterPro" id="IPR012702">
    <property type="entry name" value="CP_lyase_PhnF"/>
</dbReference>
<dbReference type="InterPro" id="IPR036388">
    <property type="entry name" value="WH-like_DNA-bd_sf"/>
</dbReference>
<evidence type="ECO:0000256" key="3">
    <source>
        <dbReference type="ARBA" id="ARBA00023163"/>
    </source>
</evidence>
<feature type="domain" description="HTH gntR-type" evidence="5">
    <location>
        <begin position="35"/>
        <end position="103"/>
    </location>
</feature>
<evidence type="ECO:0000313" key="9">
    <source>
        <dbReference type="Proteomes" id="UP001245370"/>
    </source>
</evidence>